<dbReference type="PANTHER" id="PTHR37297:SF1">
    <property type="entry name" value="PROTEIN NRDI"/>
    <property type="match status" value="1"/>
</dbReference>
<dbReference type="AlphaFoldDB" id="K1KY91"/>
<evidence type="ECO:0000313" key="2">
    <source>
        <dbReference type="Proteomes" id="UP000004738"/>
    </source>
</evidence>
<dbReference type="GO" id="GO:0010181">
    <property type="term" value="F:FMN binding"/>
    <property type="evidence" value="ECO:0007669"/>
    <property type="project" value="InterPro"/>
</dbReference>
<comment type="caution">
    <text evidence="1">The sequence shown here is derived from an EMBL/GenBank/DDBJ whole genome shotgun (WGS) entry which is preliminary data.</text>
</comment>
<dbReference type="InterPro" id="IPR029039">
    <property type="entry name" value="Flavoprotein-like_sf"/>
</dbReference>
<dbReference type="PATRIC" id="fig|1224748.3.peg.2384"/>
<proteinExistence type="predicted"/>
<dbReference type="PANTHER" id="PTHR37297">
    <property type="entry name" value="PROTEIN NRDI"/>
    <property type="match status" value="1"/>
</dbReference>
<reference evidence="1 2" key="1">
    <citation type="journal article" date="2012" name="J. Bacteriol.">
        <title>Draft Genome Sequence of Bacillus isronensis Strain B3W22, Isolated from the Upper Atmosphere.</title>
        <authorList>
            <person name="Shivaji S."/>
            <person name="Ara S."/>
            <person name="Singh S.K."/>
            <person name="Bandi S."/>
            <person name="Singh A."/>
            <person name="Pinnaka A.K."/>
        </authorList>
    </citation>
    <scope>NUCLEOTIDE SEQUENCE [LARGE SCALE GENOMIC DNA]</scope>
    <source>
        <strain evidence="1 2">B3W22</strain>
    </source>
</reference>
<dbReference type="Pfam" id="PF07972">
    <property type="entry name" value="Flavodoxin_NdrI"/>
    <property type="match status" value="1"/>
</dbReference>
<accession>K1KY91</accession>
<dbReference type="NCBIfam" id="TIGR00333">
    <property type="entry name" value="nrdI"/>
    <property type="match status" value="1"/>
</dbReference>
<name>K1KY91_9BACL</name>
<dbReference type="InterPro" id="IPR004465">
    <property type="entry name" value="RNR_NrdI"/>
</dbReference>
<dbReference type="Proteomes" id="UP000004738">
    <property type="component" value="Unassembled WGS sequence"/>
</dbReference>
<protein>
    <submittedName>
        <fullName evidence="1">Uncharacterized protein</fullName>
    </submittedName>
</protein>
<evidence type="ECO:0000313" key="1">
    <source>
        <dbReference type="EMBL" id="EKB44792.1"/>
    </source>
</evidence>
<dbReference type="EMBL" id="AMCK01000012">
    <property type="protein sequence ID" value="EKB44792.1"/>
    <property type="molecule type" value="Genomic_DNA"/>
</dbReference>
<organism evidence="1 2">
    <name type="scientific">Solibacillus isronensis B3W22</name>
    <dbReference type="NCBI Taxonomy" id="1224748"/>
    <lineage>
        <taxon>Bacteria</taxon>
        <taxon>Bacillati</taxon>
        <taxon>Bacillota</taxon>
        <taxon>Bacilli</taxon>
        <taxon>Bacillales</taxon>
        <taxon>Caryophanaceae</taxon>
        <taxon>Solibacillus</taxon>
    </lineage>
</organism>
<dbReference type="Gene3D" id="3.40.50.360">
    <property type="match status" value="1"/>
</dbReference>
<keyword evidence="2" id="KW-1185">Reference proteome</keyword>
<dbReference type="SUPFAM" id="SSF52218">
    <property type="entry name" value="Flavoproteins"/>
    <property type="match status" value="1"/>
</dbReference>
<gene>
    <name evidence="1" type="ORF">B857_02419</name>
</gene>
<sequence length="122" mass="13562">MIIFASRTGNVRSIVQKLGLPAKDLAEVEKMDEPYLLFTYTDGLGSVPPIVDQFMTANFELCKGIIVSGNRNFGHAFFGRAGDLLAAQYGIPLIEKVEMRGTPANYEAITDYYYSIWKEASI</sequence>